<proteinExistence type="predicted"/>
<organism evidence="10 11">
    <name type="scientific">Nelumbo nucifera</name>
    <name type="common">Sacred lotus</name>
    <dbReference type="NCBI Taxonomy" id="4432"/>
    <lineage>
        <taxon>Eukaryota</taxon>
        <taxon>Viridiplantae</taxon>
        <taxon>Streptophyta</taxon>
        <taxon>Embryophyta</taxon>
        <taxon>Tracheophyta</taxon>
        <taxon>Spermatophyta</taxon>
        <taxon>Magnoliopsida</taxon>
        <taxon>Proteales</taxon>
        <taxon>Nelumbonaceae</taxon>
        <taxon>Nelumbo</taxon>
    </lineage>
</organism>
<dbReference type="InterPro" id="IPR027417">
    <property type="entry name" value="P-loop_NTPase"/>
</dbReference>
<feature type="signal peptide" evidence="5">
    <location>
        <begin position="1"/>
        <end position="20"/>
    </location>
</feature>
<dbReference type="Gene3D" id="3.80.10.10">
    <property type="entry name" value="Ribonuclease Inhibitor"/>
    <property type="match status" value="1"/>
</dbReference>
<dbReference type="InterPro" id="IPR032675">
    <property type="entry name" value="LRR_dom_sf"/>
</dbReference>
<keyword evidence="10" id="KW-1185">Reference proteome</keyword>
<gene>
    <name evidence="11" type="primary">LOC104607832</name>
</gene>
<dbReference type="InterPro" id="IPR042197">
    <property type="entry name" value="Apaf_helical"/>
</dbReference>
<evidence type="ECO:0000256" key="2">
    <source>
        <dbReference type="ARBA" id="ARBA00022741"/>
    </source>
</evidence>
<keyword evidence="2" id="KW-0547">Nucleotide-binding</keyword>
<keyword evidence="3" id="KW-0611">Plant defense</keyword>
<dbReference type="FunFam" id="3.40.50.300:FF:001091">
    <property type="entry name" value="Probable disease resistance protein At1g61300"/>
    <property type="match status" value="1"/>
</dbReference>
<dbReference type="InterPro" id="IPR044974">
    <property type="entry name" value="Disease_R_plants"/>
</dbReference>
<dbReference type="Gene3D" id="1.10.8.430">
    <property type="entry name" value="Helical domain of apoptotic protease-activating factors"/>
    <property type="match status" value="1"/>
</dbReference>
<dbReference type="GO" id="GO:0006952">
    <property type="term" value="P:defense response"/>
    <property type="evidence" value="ECO:0007669"/>
    <property type="project" value="UniProtKB-KW"/>
</dbReference>
<feature type="coiled-coil region" evidence="4">
    <location>
        <begin position="105"/>
        <end position="132"/>
    </location>
</feature>
<protein>
    <submittedName>
        <fullName evidence="11">Disease resistance protein RPM1-like</fullName>
    </submittedName>
</protein>
<dbReference type="PANTHER" id="PTHR23155">
    <property type="entry name" value="DISEASE RESISTANCE PROTEIN RP"/>
    <property type="match status" value="1"/>
</dbReference>
<dbReference type="GO" id="GO:0043531">
    <property type="term" value="F:ADP binding"/>
    <property type="evidence" value="ECO:0007669"/>
    <property type="project" value="InterPro"/>
</dbReference>
<dbReference type="KEGG" id="nnu:104607832"/>
<dbReference type="InParanoid" id="A0A1U8AUT5"/>
<dbReference type="GO" id="GO:0051707">
    <property type="term" value="P:response to other organism"/>
    <property type="evidence" value="ECO:0007669"/>
    <property type="project" value="UniProtKB-ARBA"/>
</dbReference>
<evidence type="ECO:0000256" key="3">
    <source>
        <dbReference type="ARBA" id="ARBA00022821"/>
    </source>
</evidence>
<dbReference type="InterPro" id="IPR058922">
    <property type="entry name" value="WHD_DRP"/>
</dbReference>
<dbReference type="OrthoDB" id="690341at2759"/>
<dbReference type="SUPFAM" id="SSF52058">
    <property type="entry name" value="L domain-like"/>
    <property type="match status" value="1"/>
</dbReference>
<reference evidence="11" key="1">
    <citation type="submission" date="2025-08" db="UniProtKB">
        <authorList>
            <consortium name="RefSeq"/>
        </authorList>
    </citation>
    <scope>IDENTIFICATION</scope>
</reference>
<dbReference type="InterPro" id="IPR055414">
    <property type="entry name" value="LRR_R13L4/SHOC2-like"/>
</dbReference>
<feature type="domain" description="Disease resistance R13L4/SHOC-2-like LRR" evidence="9">
    <location>
        <begin position="574"/>
        <end position="891"/>
    </location>
</feature>
<dbReference type="Gene3D" id="3.40.50.300">
    <property type="entry name" value="P-loop containing nucleotide triphosphate hydrolases"/>
    <property type="match status" value="1"/>
</dbReference>
<evidence type="ECO:0000256" key="4">
    <source>
        <dbReference type="SAM" id="Coils"/>
    </source>
</evidence>
<dbReference type="FunFam" id="1.10.10.10:FF:000322">
    <property type="entry name" value="Probable disease resistance protein At1g63360"/>
    <property type="match status" value="1"/>
</dbReference>
<dbReference type="Pfam" id="PF23559">
    <property type="entry name" value="WHD_DRP"/>
    <property type="match status" value="1"/>
</dbReference>
<evidence type="ECO:0000313" key="10">
    <source>
        <dbReference type="Proteomes" id="UP000189703"/>
    </source>
</evidence>
<feature type="coiled-coil region" evidence="4">
    <location>
        <begin position="23"/>
        <end position="50"/>
    </location>
</feature>
<dbReference type="CDD" id="cd14798">
    <property type="entry name" value="RX-CC_like"/>
    <property type="match status" value="1"/>
</dbReference>
<evidence type="ECO:0000259" key="8">
    <source>
        <dbReference type="Pfam" id="PF23559"/>
    </source>
</evidence>
<dbReference type="STRING" id="4432.A0A1U8AUT5"/>
<dbReference type="PANTHER" id="PTHR23155:SF1205">
    <property type="entry name" value="DISEASE RESISTANCE PROTEIN RPM1"/>
    <property type="match status" value="1"/>
</dbReference>
<feature type="chain" id="PRO_5010528266" evidence="5">
    <location>
        <begin position="21"/>
        <end position="931"/>
    </location>
</feature>
<dbReference type="InterPro" id="IPR041118">
    <property type="entry name" value="Rx_N"/>
</dbReference>
<evidence type="ECO:0000259" key="6">
    <source>
        <dbReference type="Pfam" id="PF00931"/>
    </source>
</evidence>
<dbReference type="RefSeq" id="XP_010271880.1">
    <property type="nucleotide sequence ID" value="XM_010273578.2"/>
</dbReference>
<dbReference type="Pfam" id="PF00931">
    <property type="entry name" value="NB-ARC"/>
    <property type="match status" value="1"/>
</dbReference>
<dbReference type="InterPro" id="IPR036388">
    <property type="entry name" value="WH-like_DNA-bd_sf"/>
</dbReference>
<dbReference type="Gene3D" id="1.10.10.10">
    <property type="entry name" value="Winged helix-like DNA-binding domain superfamily/Winged helix DNA-binding domain"/>
    <property type="match status" value="1"/>
</dbReference>
<dbReference type="AlphaFoldDB" id="A0A1U8AUT5"/>
<keyword evidence="4" id="KW-0175">Coiled coil</keyword>
<keyword evidence="5" id="KW-0732">Signal</keyword>
<dbReference type="Proteomes" id="UP000189703">
    <property type="component" value="Unplaced"/>
</dbReference>
<evidence type="ECO:0000259" key="7">
    <source>
        <dbReference type="Pfam" id="PF18052"/>
    </source>
</evidence>
<dbReference type="Gene3D" id="1.20.5.4130">
    <property type="match status" value="1"/>
</dbReference>
<evidence type="ECO:0000259" key="9">
    <source>
        <dbReference type="Pfam" id="PF23598"/>
    </source>
</evidence>
<dbReference type="GeneID" id="104607832"/>
<feature type="domain" description="NB-ARC" evidence="6">
    <location>
        <begin position="170"/>
        <end position="351"/>
    </location>
</feature>
<evidence type="ECO:0000256" key="1">
    <source>
        <dbReference type="ARBA" id="ARBA00022737"/>
    </source>
</evidence>
<name>A0A1U8AUT5_NELNU</name>
<dbReference type="eggNOG" id="KOG4658">
    <property type="taxonomic scope" value="Eukaryota"/>
</dbReference>
<accession>A0A1U8AUT5</accession>
<feature type="domain" description="Disease resistance protein winged helix" evidence="8">
    <location>
        <begin position="443"/>
        <end position="514"/>
    </location>
</feature>
<evidence type="ECO:0000256" key="5">
    <source>
        <dbReference type="SAM" id="SignalP"/>
    </source>
</evidence>
<dbReference type="InterPro" id="IPR002182">
    <property type="entry name" value="NB-ARC"/>
</dbReference>
<keyword evidence="1" id="KW-0677">Repeat</keyword>
<feature type="domain" description="Disease resistance N-terminal" evidence="7">
    <location>
        <begin position="8"/>
        <end position="87"/>
    </location>
</feature>
<dbReference type="Pfam" id="PF18052">
    <property type="entry name" value="Rx_N"/>
    <property type="match status" value="1"/>
</dbReference>
<sequence length="931" mass="107223">MDLGALPFLLSSLRLLLGEAELIRGIHEQIRNLTLELEEIQAVLMKAYKEQESNGSENPRIKQFGEIAYDIEVVIDKYKLYAIQESHNNYPQLPWNWRPWNWGPFHSLGREIENIRKRINDLKEHRERCRDIISISSQKAPSGSTTTIITQEFNNLASLFLDESQIIGFDKPVHQLISRIREPRSMTTVISIVGMGGLGKTTLVRKVYNMLKETFECHAWVAVEQSYSKTESLKSLSSQIVPSSGISSSLEAEPHSKTPSRTNLVHIMAKVKDYLQHKRYVVVFDNIWKPDIWENFSSLLPNNECGSRIIVTTRRNDVANSCTGYSGHVYNLQPLPLAEARELLCKRAFSSSFAECPAERKEWSEKIVTRCEGLPLAIVEIGKLILSNKSKAMVEWRKLHDTLGSELARTGSLSRITGILSLSFNNLMSYSFHHTYCLLYISIFPKGYAVSCRRLIRLWMAEGFIEEMGDRTLEDVAEDYLNHLIGSNLLHIVDTEIDGRPRTCRLHYLMNDIIVSRAENEDFFKILRESNQNLGNRIRRLLVHDGCRNLSYNNRGSYPYVRSFFRFPLDRSSSSTSFSDKVISNFRLLKVLDLENAPLDTFPNGIDYLLLLRYLSLRNTRVKNLPKSLGKLVNLETLDLKHTFITKLPSEIAHLHRLRHLLVYRYDFQNYAPFDCVRGVSVHEKIGGLTALQKLAFVKASKHTGIVQDLKILTQLRKLGIVELEGESGKDLCISIEKMQSLHSLSISSQRMEEHLDLQTMSYPPRHLQRLYLKGHLQSMPRWISELHDLVRIRLKWSKLKDNPIEALQDLPSLMELQLLDAYSGDKLEFMQKKFKKLKILEFEQLCQLRTVILYKGTLPNLQKLVIRCCPMLRAVPRGIDNLTQLKELELQDMDETFINGIRKNGGECRRMVNHIPKIRSCSHGCWTDLS</sequence>
<dbReference type="PRINTS" id="PR00364">
    <property type="entry name" value="DISEASERSIST"/>
</dbReference>
<dbReference type="Pfam" id="PF23598">
    <property type="entry name" value="LRR_14"/>
    <property type="match status" value="1"/>
</dbReference>
<dbReference type="OMA" id="ESASEWK"/>
<dbReference type="SUPFAM" id="SSF52540">
    <property type="entry name" value="P-loop containing nucleoside triphosphate hydrolases"/>
    <property type="match status" value="1"/>
</dbReference>
<dbReference type="InterPro" id="IPR038005">
    <property type="entry name" value="RX-like_CC"/>
</dbReference>
<evidence type="ECO:0000313" key="11">
    <source>
        <dbReference type="RefSeq" id="XP_010271880.1"/>
    </source>
</evidence>